<dbReference type="InterPro" id="IPR036554">
    <property type="entry name" value="GHMP_kinase_C_sf"/>
</dbReference>
<dbReference type="InterPro" id="IPR014721">
    <property type="entry name" value="Ribsml_uS5_D2-typ_fold_subgr"/>
</dbReference>
<evidence type="ECO:0000313" key="17">
    <source>
        <dbReference type="EMBL" id="KIO34348.1"/>
    </source>
</evidence>
<dbReference type="GO" id="GO:0005829">
    <property type="term" value="C:cytosol"/>
    <property type="evidence" value="ECO:0007669"/>
    <property type="project" value="TreeGrafter"/>
</dbReference>
<keyword evidence="9" id="KW-0299">Galactose metabolism</keyword>
<evidence type="ECO:0000259" key="14">
    <source>
        <dbReference type="Pfam" id="PF00288"/>
    </source>
</evidence>
<organism evidence="17 18">
    <name type="scientific">Tulasnella calospora MUT 4182</name>
    <dbReference type="NCBI Taxonomy" id="1051891"/>
    <lineage>
        <taxon>Eukaryota</taxon>
        <taxon>Fungi</taxon>
        <taxon>Dikarya</taxon>
        <taxon>Basidiomycota</taxon>
        <taxon>Agaricomycotina</taxon>
        <taxon>Agaricomycetes</taxon>
        <taxon>Cantharellales</taxon>
        <taxon>Tulasnellaceae</taxon>
        <taxon>Tulasnella</taxon>
    </lineage>
</organism>
<comment type="similarity">
    <text evidence="2">Belongs to the GHMP kinase family. GalK subfamily.</text>
</comment>
<keyword evidence="5" id="KW-0808">Transferase</keyword>
<reference evidence="17 18" key="1">
    <citation type="submission" date="2014-04" db="EMBL/GenBank/DDBJ databases">
        <authorList>
            <consortium name="DOE Joint Genome Institute"/>
            <person name="Kuo A."/>
            <person name="Girlanda M."/>
            <person name="Perotto S."/>
            <person name="Kohler A."/>
            <person name="Nagy L.G."/>
            <person name="Floudas D."/>
            <person name="Copeland A."/>
            <person name="Barry K.W."/>
            <person name="Cichocki N."/>
            <person name="Veneault-Fourrey C."/>
            <person name="LaButti K."/>
            <person name="Lindquist E.A."/>
            <person name="Lipzen A."/>
            <person name="Lundell T."/>
            <person name="Morin E."/>
            <person name="Murat C."/>
            <person name="Sun H."/>
            <person name="Tunlid A."/>
            <person name="Henrissat B."/>
            <person name="Grigoriev I.V."/>
            <person name="Hibbett D.S."/>
            <person name="Martin F."/>
            <person name="Nordberg H.P."/>
            <person name="Cantor M.N."/>
            <person name="Hua S.X."/>
        </authorList>
    </citation>
    <scope>NUCLEOTIDE SEQUENCE [LARGE SCALE GENOMIC DNA]</scope>
    <source>
        <strain evidence="17 18">MUT 4182</strain>
    </source>
</reference>
<feature type="region of interest" description="Disordered" evidence="13">
    <location>
        <begin position="1"/>
        <end position="22"/>
    </location>
</feature>
<comment type="pathway">
    <text evidence="1">Carbohydrate metabolism; galactose metabolism.</text>
</comment>
<dbReference type="FunFam" id="1.20.1440.340:FF:000003">
    <property type="entry name" value="GAL1p Galactokinase"/>
    <property type="match status" value="1"/>
</dbReference>
<comment type="catalytic activity">
    <reaction evidence="12">
        <text>alpha-D-galactose + ATP = alpha-D-galactose 1-phosphate + ADP + H(+)</text>
        <dbReference type="Rhea" id="RHEA:13553"/>
        <dbReference type="ChEBI" id="CHEBI:15378"/>
        <dbReference type="ChEBI" id="CHEBI:28061"/>
        <dbReference type="ChEBI" id="CHEBI:30616"/>
        <dbReference type="ChEBI" id="CHEBI:58336"/>
        <dbReference type="ChEBI" id="CHEBI:456216"/>
        <dbReference type="EC" id="2.7.1.6"/>
    </reaction>
    <physiologicalReaction direction="left-to-right" evidence="12">
        <dbReference type="Rhea" id="RHEA:13554"/>
    </physiologicalReaction>
</comment>
<dbReference type="GO" id="GO:0006012">
    <property type="term" value="P:galactose metabolic process"/>
    <property type="evidence" value="ECO:0007669"/>
    <property type="project" value="UniProtKB-UniPathway"/>
</dbReference>
<evidence type="ECO:0000256" key="6">
    <source>
        <dbReference type="ARBA" id="ARBA00022741"/>
    </source>
</evidence>
<dbReference type="PRINTS" id="PR00959">
    <property type="entry name" value="MEVGALKINASE"/>
</dbReference>
<dbReference type="InterPro" id="IPR006206">
    <property type="entry name" value="Mevalonate/galactokinase"/>
</dbReference>
<evidence type="ECO:0000256" key="12">
    <source>
        <dbReference type="ARBA" id="ARBA00049538"/>
    </source>
</evidence>
<reference evidence="18" key="2">
    <citation type="submission" date="2015-01" db="EMBL/GenBank/DDBJ databases">
        <title>Evolutionary Origins and Diversification of the Mycorrhizal Mutualists.</title>
        <authorList>
            <consortium name="DOE Joint Genome Institute"/>
            <consortium name="Mycorrhizal Genomics Consortium"/>
            <person name="Kohler A."/>
            <person name="Kuo A."/>
            <person name="Nagy L.G."/>
            <person name="Floudas D."/>
            <person name="Copeland A."/>
            <person name="Barry K.W."/>
            <person name="Cichocki N."/>
            <person name="Veneault-Fourrey C."/>
            <person name="LaButti K."/>
            <person name="Lindquist E.A."/>
            <person name="Lipzen A."/>
            <person name="Lundell T."/>
            <person name="Morin E."/>
            <person name="Murat C."/>
            <person name="Riley R."/>
            <person name="Ohm R."/>
            <person name="Sun H."/>
            <person name="Tunlid A."/>
            <person name="Henrissat B."/>
            <person name="Grigoriev I.V."/>
            <person name="Hibbett D.S."/>
            <person name="Martin F."/>
        </authorList>
    </citation>
    <scope>NUCLEOTIDE SEQUENCE [LARGE SCALE GENOMIC DNA]</scope>
    <source>
        <strain evidence="18">MUT 4182</strain>
    </source>
</reference>
<keyword evidence="7" id="KW-0418">Kinase</keyword>
<protein>
    <recommendedName>
        <fullName evidence="4">Galactokinase</fullName>
        <ecNumber evidence="3">2.7.1.6</ecNumber>
    </recommendedName>
    <alternativeName>
        <fullName evidence="11">Galactose kinase</fullName>
    </alternativeName>
</protein>
<evidence type="ECO:0000256" key="7">
    <source>
        <dbReference type="ARBA" id="ARBA00022777"/>
    </source>
</evidence>
<dbReference type="Gene3D" id="3.30.230.10">
    <property type="match status" value="1"/>
</dbReference>
<evidence type="ECO:0000256" key="2">
    <source>
        <dbReference type="ARBA" id="ARBA00006566"/>
    </source>
</evidence>
<keyword evidence="10" id="KW-0119">Carbohydrate metabolism</keyword>
<dbReference type="AlphaFoldDB" id="A0A0C3LJZ0"/>
<dbReference type="OrthoDB" id="187738at2759"/>
<dbReference type="UniPathway" id="UPA00214"/>
<evidence type="ECO:0000256" key="9">
    <source>
        <dbReference type="ARBA" id="ARBA00023144"/>
    </source>
</evidence>
<dbReference type="InterPro" id="IPR013750">
    <property type="entry name" value="GHMP_kinase_C_dom"/>
</dbReference>
<dbReference type="InterPro" id="IPR000705">
    <property type="entry name" value="Galactokinase"/>
</dbReference>
<dbReference type="PROSITE" id="PS00627">
    <property type="entry name" value="GHMP_KINASES_ATP"/>
    <property type="match status" value="1"/>
</dbReference>
<dbReference type="PANTHER" id="PTHR10457:SF7">
    <property type="entry name" value="GALACTOKINASE-RELATED"/>
    <property type="match status" value="1"/>
</dbReference>
<evidence type="ECO:0000256" key="13">
    <source>
        <dbReference type="SAM" id="MobiDB-lite"/>
    </source>
</evidence>
<evidence type="ECO:0000256" key="4">
    <source>
        <dbReference type="ARBA" id="ARBA00019487"/>
    </source>
</evidence>
<dbReference type="GO" id="GO:0004335">
    <property type="term" value="F:galactokinase activity"/>
    <property type="evidence" value="ECO:0007669"/>
    <property type="project" value="UniProtKB-EC"/>
</dbReference>
<evidence type="ECO:0000256" key="3">
    <source>
        <dbReference type="ARBA" id="ARBA00012315"/>
    </source>
</evidence>
<dbReference type="Pfam" id="PF00288">
    <property type="entry name" value="GHMP_kinases_N"/>
    <property type="match status" value="1"/>
</dbReference>
<dbReference type="Pfam" id="PF10509">
    <property type="entry name" value="GalKase_gal_bdg"/>
    <property type="match status" value="1"/>
</dbReference>
<accession>A0A0C3LJZ0</accession>
<dbReference type="PANTHER" id="PTHR10457">
    <property type="entry name" value="MEVALONATE KINASE/GALACTOKINASE"/>
    <property type="match status" value="1"/>
</dbReference>
<dbReference type="EMBL" id="KN822943">
    <property type="protein sequence ID" value="KIO34348.1"/>
    <property type="molecule type" value="Genomic_DNA"/>
</dbReference>
<dbReference type="InterPro" id="IPR019741">
    <property type="entry name" value="Galactokinase_CS"/>
</dbReference>
<evidence type="ECO:0000259" key="15">
    <source>
        <dbReference type="Pfam" id="PF08544"/>
    </source>
</evidence>
<dbReference type="GO" id="GO:0005524">
    <property type="term" value="F:ATP binding"/>
    <property type="evidence" value="ECO:0007669"/>
    <property type="project" value="UniProtKB-KW"/>
</dbReference>
<dbReference type="PROSITE" id="PS00106">
    <property type="entry name" value="GALACTOKINASE"/>
    <property type="match status" value="1"/>
</dbReference>
<keyword evidence="18" id="KW-1185">Reference proteome</keyword>
<keyword evidence="8" id="KW-0067">ATP-binding</keyword>
<name>A0A0C3LJZ0_9AGAM</name>
<dbReference type="Gene3D" id="1.20.1440.340">
    <property type="match status" value="1"/>
</dbReference>
<evidence type="ECO:0000259" key="16">
    <source>
        <dbReference type="Pfam" id="PF10509"/>
    </source>
</evidence>
<evidence type="ECO:0000256" key="8">
    <source>
        <dbReference type="ARBA" id="ARBA00022840"/>
    </source>
</evidence>
<dbReference type="InterPro" id="IPR006203">
    <property type="entry name" value="GHMP_knse_ATP-bd_CS"/>
</dbReference>
<dbReference type="InterPro" id="IPR019539">
    <property type="entry name" value="GalKase_N"/>
</dbReference>
<evidence type="ECO:0000256" key="5">
    <source>
        <dbReference type="ARBA" id="ARBA00022679"/>
    </source>
</evidence>
<dbReference type="InterPro" id="IPR020568">
    <property type="entry name" value="Ribosomal_Su5_D2-typ_SF"/>
</dbReference>
<proteinExistence type="inferred from homology"/>
<dbReference type="Gene3D" id="3.30.70.3170">
    <property type="match status" value="1"/>
</dbReference>
<evidence type="ECO:0000256" key="11">
    <source>
        <dbReference type="ARBA" id="ARBA00029590"/>
    </source>
</evidence>
<dbReference type="PIRSF" id="PIRSF000530">
    <property type="entry name" value="Galactokinase"/>
    <property type="match status" value="1"/>
</dbReference>
<evidence type="ECO:0000256" key="10">
    <source>
        <dbReference type="ARBA" id="ARBA00023277"/>
    </source>
</evidence>
<dbReference type="EC" id="2.7.1.6" evidence="3"/>
<feature type="domain" description="GHMP kinase N-terminal" evidence="14">
    <location>
        <begin position="136"/>
        <end position="229"/>
    </location>
</feature>
<dbReference type="PRINTS" id="PR00473">
    <property type="entry name" value="GALCTOKINASE"/>
</dbReference>
<dbReference type="Proteomes" id="UP000054248">
    <property type="component" value="Unassembled WGS sequence"/>
</dbReference>
<dbReference type="InterPro" id="IPR006204">
    <property type="entry name" value="GHMP_kinase_N_dom"/>
</dbReference>
<dbReference type="NCBIfam" id="TIGR00131">
    <property type="entry name" value="gal_kin"/>
    <property type="match status" value="1"/>
</dbReference>
<feature type="domain" description="Galactokinase N-terminal" evidence="16">
    <location>
        <begin position="39"/>
        <end position="88"/>
    </location>
</feature>
<sequence length="536" mass="58198">MSSVSPADQPIRVHSTSGDFHPEFKENVQQGARWNQLIEEFGKRFGKSPTHIARAPGRVNLIGEHIDYCLFGVLPAAVERDILIACAPSEDPFESAITAQNFDGKYSVGSIDPARRQKDGEWILPIDKTKLDWQSYIKAAYHGVLSHFFSSVDGPTPKGANFLVTGSVPLGGGLSSSAALVVASTLAFLAVNDKLAAISQGQLVELCMENETRVGVNSGGMDQGASVFSSSSSALYISFWPKLYASPVPLPQTAPPTVYVIANTLKTANKLETAKIHYNLRVVETLVAARVLARGLGVEVGPKEKVRLREVLARWIGEKGDEGSEEEQIARLKAGLEKIIPEVERILGAENGQRGLTYEEMVEASGLDKSTFDEVYLSWVEVEASHFQLYKRAKHVFTEALRVLQFRQCSLQAVQQVKETVPMPTASESAQHELGRLMNESHESCDRLFDCSSPELNQLTSLAREAGALGSRLTGAGWGGCCVSLVPEAQVAAFIEQIRKVYPPYQSLSKEELDQVIFATKPGSGAGVYDVTGGLS</sequence>
<evidence type="ECO:0000256" key="1">
    <source>
        <dbReference type="ARBA" id="ARBA00004947"/>
    </source>
</evidence>
<feature type="domain" description="GHMP kinase C-terminal" evidence="15">
    <location>
        <begin position="432"/>
        <end position="503"/>
    </location>
</feature>
<keyword evidence="6" id="KW-0547">Nucleotide-binding</keyword>
<dbReference type="SUPFAM" id="SSF55060">
    <property type="entry name" value="GHMP Kinase, C-terminal domain"/>
    <property type="match status" value="1"/>
</dbReference>
<dbReference type="SUPFAM" id="SSF54211">
    <property type="entry name" value="Ribosomal protein S5 domain 2-like"/>
    <property type="match status" value="1"/>
</dbReference>
<dbReference type="STRING" id="1051891.A0A0C3LJZ0"/>
<evidence type="ECO:0000313" key="18">
    <source>
        <dbReference type="Proteomes" id="UP000054248"/>
    </source>
</evidence>
<dbReference type="Pfam" id="PF08544">
    <property type="entry name" value="GHMP_kinases_C"/>
    <property type="match status" value="1"/>
</dbReference>
<dbReference type="HOGENOM" id="CLU_017814_6_2_1"/>
<gene>
    <name evidence="17" type="ORF">M407DRAFT_127681</name>
</gene>